<reference evidence="8" key="1">
    <citation type="submission" date="2020-05" db="EMBL/GenBank/DDBJ databases">
        <authorList>
            <person name="Chiriac C."/>
            <person name="Salcher M."/>
            <person name="Ghai R."/>
            <person name="Kavagutti S V."/>
        </authorList>
    </citation>
    <scope>NUCLEOTIDE SEQUENCE</scope>
</reference>
<dbReference type="InterPro" id="IPR035093">
    <property type="entry name" value="RelE/ParE_toxin_dom_sf"/>
</dbReference>
<gene>
    <name evidence="7" type="ORF">UFOPK1440_00443</name>
    <name evidence="8" type="ORF">UFOPK1946_00430</name>
</gene>
<proteinExistence type="inferred from homology"/>
<evidence type="ECO:0000256" key="2">
    <source>
        <dbReference type="ARBA" id="ARBA00022649"/>
    </source>
</evidence>
<keyword evidence="3" id="KW-0540">Nuclease</keyword>
<dbReference type="GO" id="GO:0045892">
    <property type="term" value="P:negative regulation of DNA-templated transcription"/>
    <property type="evidence" value="ECO:0007669"/>
    <property type="project" value="TreeGrafter"/>
</dbReference>
<dbReference type="PANTHER" id="PTHR38039">
    <property type="entry name" value="TOXIN YOEB"/>
    <property type="match status" value="1"/>
</dbReference>
<evidence type="ECO:0000256" key="6">
    <source>
        <dbReference type="ARBA" id="ARBA00030388"/>
    </source>
</evidence>
<evidence type="ECO:0000313" key="7">
    <source>
        <dbReference type="EMBL" id="CAB4540680.1"/>
    </source>
</evidence>
<dbReference type="Pfam" id="PF06769">
    <property type="entry name" value="YoeB_toxin"/>
    <property type="match status" value="1"/>
</dbReference>
<dbReference type="InterPro" id="IPR009614">
    <property type="entry name" value="YoeB_toxin"/>
</dbReference>
<dbReference type="Gene3D" id="3.30.2310.20">
    <property type="entry name" value="RelE-like"/>
    <property type="match status" value="1"/>
</dbReference>
<evidence type="ECO:0000256" key="1">
    <source>
        <dbReference type="ARBA" id="ARBA00008172"/>
    </source>
</evidence>
<dbReference type="GO" id="GO:0016787">
    <property type="term" value="F:hydrolase activity"/>
    <property type="evidence" value="ECO:0007669"/>
    <property type="project" value="UniProtKB-KW"/>
</dbReference>
<keyword evidence="4" id="KW-0255">Endonuclease</keyword>
<comment type="similarity">
    <text evidence="1">Belongs to the YoeB family.</text>
</comment>
<evidence type="ECO:0000256" key="5">
    <source>
        <dbReference type="ARBA" id="ARBA00022801"/>
    </source>
</evidence>
<dbReference type="EMBL" id="CAEZVG010000014">
    <property type="protein sequence ID" value="CAB4620483.1"/>
    <property type="molecule type" value="Genomic_DNA"/>
</dbReference>
<dbReference type="AlphaFoldDB" id="A0A6J6I7F6"/>
<accession>A0A6J6I7F6</accession>
<dbReference type="SUPFAM" id="SSF143011">
    <property type="entry name" value="RelE-like"/>
    <property type="match status" value="1"/>
</dbReference>
<evidence type="ECO:0000256" key="4">
    <source>
        <dbReference type="ARBA" id="ARBA00022759"/>
    </source>
</evidence>
<organism evidence="8">
    <name type="scientific">freshwater metagenome</name>
    <dbReference type="NCBI Taxonomy" id="449393"/>
    <lineage>
        <taxon>unclassified sequences</taxon>
        <taxon>metagenomes</taxon>
        <taxon>ecological metagenomes</taxon>
    </lineage>
</organism>
<keyword evidence="5" id="KW-0378">Hydrolase</keyword>
<name>A0A6J6I7F6_9ZZZZ</name>
<evidence type="ECO:0000256" key="3">
    <source>
        <dbReference type="ARBA" id="ARBA00022722"/>
    </source>
</evidence>
<dbReference type="PANTHER" id="PTHR38039:SF1">
    <property type="entry name" value="TOXIN YOEB"/>
    <property type="match status" value="1"/>
</dbReference>
<protein>
    <recommendedName>
        <fullName evidence="6">Putative mRNA interferase YoeB</fullName>
    </recommendedName>
</protein>
<dbReference type="GO" id="GO:0004519">
    <property type="term" value="F:endonuclease activity"/>
    <property type="evidence" value="ECO:0007669"/>
    <property type="project" value="UniProtKB-KW"/>
</dbReference>
<dbReference type="NCBIfam" id="TIGR02116">
    <property type="entry name" value="toxin_Txe_YoeB"/>
    <property type="match status" value="1"/>
</dbReference>
<dbReference type="EMBL" id="CAEZSP010000014">
    <property type="protein sequence ID" value="CAB4540680.1"/>
    <property type="molecule type" value="Genomic_DNA"/>
</dbReference>
<sequence length="94" mass="10997">MSVSKKRYLFIFSLKAQDDYQHFEKHNPKSLIRIAKLLEAIAENPYEGIGKPKQLGHHFSGAWSRRIDTRHRIVYAVENGQVFIISLRGHYTDK</sequence>
<evidence type="ECO:0000313" key="8">
    <source>
        <dbReference type="EMBL" id="CAB4620483.1"/>
    </source>
</evidence>
<dbReference type="GO" id="GO:0006401">
    <property type="term" value="P:RNA catabolic process"/>
    <property type="evidence" value="ECO:0007669"/>
    <property type="project" value="InterPro"/>
</dbReference>
<keyword evidence="2" id="KW-1277">Toxin-antitoxin system</keyword>